<dbReference type="PROSITE" id="PS50110">
    <property type="entry name" value="RESPONSE_REGULATORY"/>
    <property type="match status" value="1"/>
</dbReference>
<dbReference type="InterPro" id="IPR011006">
    <property type="entry name" value="CheY-like_superfamily"/>
</dbReference>
<dbReference type="AlphaFoldDB" id="A0A2W1JJS1"/>
<proteinExistence type="predicted"/>
<feature type="domain" description="Response regulatory" evidence="4">
    <location>
        <begin position="4"/>
        <end position="120"/>
    </location>
</feature>
<evidence type="ECO:0000259" key="4">
    <source>
        <dbReference type="PROSITE" id="PS50110"/>
    </source>
</evidence>
<dbReference type="Proteomes" id="UP000248857">
    <property type="component" value="Unassembled WGS sequence"/>
</dbReference>
<reference evidence="5 6" key="1">
    <citation type="journal article" date="2018" name="Sci. Rep.">
        <title>A novel species of the marine cyanobacterium Acaryochloris with a unique pigment content and lifestyle.</title>
        <authorList>
            <person name="Partensky F."/>
            <person name="Six C."/>
            <person name="Ratin M."/>
            <person name="Garczarek L."/>
            <person name="Vaulot D."/>
            <person name="Probert I."/>
            <person name="Calteau A."/>
            <person name="Gourvil P."/>
            <person name="Marie D."/>
            <person name="Grebert T."/>
            <person name="Bouchier C."/>
            <person name="Le Panse S."/>
            <person name="Gachenot M."/>
            <person name="Rodriguez F."/>
            <person name="Garrido J.L."/>
        </authorList>
    </citation>
    <scope>NUCLEOTIDE SEQUENCE [LARGE SCALE GENOMIC DNA]</scope>
    <source>
        <strain evidence="5 6">RCC1774</strain>
    </source>
</reference>
<evidence type="ECO:0000256" key="3">
    <source>
        <dbReference type="PROSITE-ProRule" id="PRU00169"/>
    </source>
</evidence>
<evidence type="ECO:0000313" key="6">
    <source>
        <dbReference type="Proteomes" id="UP000248857"/>
    </source>
</evidence>
<keyword evidence="6" id="KW-1185">Reference proteome</keyword>
<dbReference type="InterPro" id="IPR001789">
    <property type="entry name" value="Sig_transdc_resp-reg_receiver"/>
</dbReference>
<organism evidence="5 6">
    <name type="scientific">Acaryochloris thomasi RCC1774</name>
    <dbReference type="NCBI Taxonomy" id="1764569"/>
    <lineage>
        <taxon>Bacteria</taxon>
        <taxon>Bacillati</taxon>
        <taxon>Cyanobacteriota</taxon>
        <taxon>Cyanophyceae</taxon>
        <taxon>Acaryochloridales</taxon>
        <taxon>Acaryochloridaceae</taxon>
        <taxon>Acaryochloris</taxon>
        <taxon>Acaryochloris thomasi</taxon>
    </lineage>
</organism>
<dbReference type="PANTHER" id="PTHR44591:SF14">
    <property type="entry name" value="PROTEIN PILG"/>
    <property type="match status" value="1"/>
</dbReference>
<keyword evidence="2" id="KW-0902">Two-component regulatory system</keyword>
<dbReference type="InterPro" id="IPR050595">
    <property type="entry name" value="Bact_response_regulator"/>
</dbReference>
<sequence>MSAKILVVDDMQAELDLLCQYLTEEGYTIVTAVNGAEALEKVKQNKPDAIVTDWMMPEMGGLDLARKLRKDPETADIPVVACTAKDRDVDRMWAAKQGVEAYVTKPCTKQELVSALRAAMN</sequence>
<evidence type="ECO:0000256" key="2">
    <source>
        <dbReference type="ARBA" id="ARBA00023012"/>
    </source>
</evidence>
<dbReference type="PANTHER" id="PTHR44591">
    <property type="entry name" value="STRESS RESPONSE REGULATOR PROTEIN 1"/>
    <property type="match status" value="1"/>
</dbReference>
<name>A0A2W1JJS1_9CYAN</name>
<dbReference type="OrthoDB" id="457440at2"/>
<feature type="modified residue" description="4-aspartylphosphate" evidence="3">
    <location>
        <position position="53"/>
    </location>
</feature>
<dbReference type="CDD" id="cd17574">
    <property type="entry name" value="REC_OmpR"/>
    <property type="match status" value="1"/>
</dbReference>
<dbReference type="SUPFAM" id="SSF52172">
    <property type="entry name" value="CheY-like"/>
    <property type="match status" value="1"/>
</dbReference>
<evidence type="ECO:0000256" key="1">
    <source>
        <dbReference type="ARBA" id="ARBA00022553"/>
    </source>
</evidence>
<dbReference type="SMART" id="SM00448">
    <property type="entry name" value="REC"/>
    <property type="match status" value="1"/>
</dbReference>
<dbReference type="Gene3D" id="3.40.50.2300">
    <property type="match status" value="1"/>
</dbReference>
<evidence type="ECO:0000313" key="5">
    <source>
        <dbReference type="EMBL" id="PZD73649.1"/>
    </source>
</evidence>
<protein>
    <submittedName>
        <fullName evidence="5">Response regulator PleD</fullName>
    </submittedName>
</protein>
<comment type="caution">
    <text evidence="5">The sequence shown here is derived from an EMBL/GenBank/DDBJ whole genome shotgun (WGS) entry which is preliminary data.</text>
</comment>
<accession>A0A2W1JJS1</accession>
<keyword evidence="1 3" id="KW-0597">Phosphoprotein</keyword>
<gene>
    <name evidence="5" type="primary">pleD_1</name>
    <name evidence="5" type="ORF">C1752_02113</name>
</gene>
<dbReference type="Pfam" id="PF00072">
    <property type="entry name" value="Response_reg"/>
    <property type="match status" value="1"/>
</dbReference>
<dbReference type="EMBL" id="PQWO01000005">
    <property type="protein sequence ID" value="PZD73649.1"/>
    <property type="molecule type" value="Genomic_DNA"/>
</dbReference>
<dbReference type="GO" id="GO:0000160">
    <property type="term" value="P:phosphorelay signal transduction system"/>
    <property type="evidence" value="ECO:0007669"/>
    <property type="project" value="UniProtKB-KW"/>
</dbReference>
<dbReference type="RefSeq" id="WP_110986074.1">
    <property type="nucleotide sequence ID" value="NZ_CAWNWM010000005.1"/>
</dbReference>